<keyword evidence="6 9" id="KW-1133">Transmembrane helix</keyword>
<dbReference type="GO" id="GO:0005886">
    <property type="term" value="C:plasma membrane"/>
    <property type="evidence" value="ECO:0007669"/>
    <property type="project" value="TreeGrafter"/>
</dbReference>
<feature type="transmembrane region" description="Helical" evidence="9">
    <location>
        <begin position="740"/>
        <end position="764"/>
    </location>
</feature>
<evidence type="ECO:0000256" key="2">
    <source>
        <dbReference type="ARBA" id="ARBA00009904"/>
    </source>
</evidence>
<sequence>MGSILRSEEMALAQLFLQPEAAYFIISELGESGCVQFKDLNENVNSFQRRFVNEVRRCDDMQRRLKVIEAEIKKDCIFVPDINELPKAPNPREVIDLEAHFEKIEGDILELSESAVTLKSNFLELTELKYVLEKTQNFFLEHNQGYNLDMLITEDSQHVRSHLDFVAGVINRKRLPAFERMLWRVSRGNIFLKQADIETPLEDPATGHDIQKTVFAAFFQGEQLKIKLKKICDGFHASLYPCSSTTEERNDMLKDIRTRLQDLEMVLNQTKDHRHRLLLSVAKEIANWGVMVSKMKAIYHTLNFFTMDVIKECLLGECWMPRRDMPIAQKALADGSNVCGSSISSILNVINTAETPPTYTRTNKFTAGFQILMDSYGIASYREVNPGLFSIITFPFLFGVMFGDSGHAMLMIAFALWMVLSEKKISAMKNKDEISRIFFGGRWYINASRFDIGMDDDKEHELLPKADYLGTPYVMGLDPIWQTASNKIIFQNSFKMKLSIVLGIVHMIFGVCISVVNFIHFKRYYSIFLEFLPQLLFLVFLFLYLVVMIFLKWFIYSGELDGWIPEEVNKHGSSCAPSVLIYFINMFLMGESEPNDKCDTYMYEGQRIVQFILLFGALICIPVMLLGKPLYLMCQRNRTHKLLTNTNSDVAIQSLTVTDSDDNIKSTSSNHHEDTEEDEEEPVSDLFIYQAIHTIEYTLSTVSHTASYLRLWALSLAHAQLSEVLWNRVFRMGLAIFPGYMGAVTAFLAFAVWAFFTVNILVLMEGLSAFLHTLRLHWVEFMSKFYEGVGYVFQPFSFKLMLEEEGAEK</sequence>
<dbReference type="PANTHER" id="PTHR11629">
    <property type="entry name" value="VACUOLAR PROTON ATPASES"/>
    <property type="match status" value="1"/>
</dbReference>
<evidence type="ECO:0000256" key="6">
    <source>
        <dbReference type="ARBA" id="ARBA00022989"/>
    </source>
</evidence>
<dbReference type="PANTHER" id="PTHR11629:SF61">
    <property type="entry name" value="V-TYPE PROTON ATPASE SUBUNIT A"/>
    <property type="match status" value="1"/>
</dbReference>
<feature type="transmembrane region" description="Helical" evidence="9">
    <location>
        <begin position="568"/>
        <end position="588"/>
    </location>
</feature>
<evidence type="ECO:0000313" key="12">
    <source>
        <dbReference type="Proteomes" id="UP001159042"/>
    </source>
</evidence>
<keyword evidence="12" id="KW-1185">Reference proteome</keyword>
<dbReference type="Proteomes" id="UP001159042">
    <property type="component" value="Unassembled WGS sequence"/>
</dbReference>
<feature type="transmembrane region" description="Helical" evidence="9">
    <location>
        <begin position="396"/>
        <end position="420"/>
    </location>
</feature>
<dbReference type="GO" id="GO:0046961">
    <property type="term" value="F:proton-transporting ATPase activity, rotational mechanism"/>
    <property type="evidence" value="ECO:0007669"/>
    <property type="project" value="InterPro"/>
</dbReference>
<feature type="transmembrane region" description="Helical" evidence="9">
    <location>
        <begin position="498"/>
        <end position="519"/>
    </location>
</feature>
<keyword evidence="8 9" id="KW-0472">Membrane</keyword>
<reference evidence="11 12" key="1">
    <citation type="journal article" date="2023" name="Insect Mol. Biol.">
        <title>Genome sequencing provides insights into the evolution of gene families encoding plant cell wall-degrading enzymes in longhorned beetles.</title>
        <authorList>
            <person name="Shin N.R."/>
            <person name="Okamura Y."/>
            <person name="Kirsch R."/>
            <person name="Pauchet Y."/>
        </authorList>
    </citation>
    <scope>NUCLEOTIDE SEQUENCE [LARGE SCALE GENOMIC DNA]</scope>
    <source>
        <strain evidence="11">EAD_L_NR</strain>
    </source>
</reference>
<dbReference type="PIRSF" id="PIRSF001293">
    <property type="entry name" value="ATP6V0A1"/>
    <property type="match status" value="1"/>
</dbReference>
<dbReference type="GO" id="GO:0051117">
    <property type="term" value="F:ATPase binding"/>
    <property type="evidence" value="ECO:0007669"/>
    <property type="project" value="TreeGrafter"/>
</dbReference>
<evidence type="ECO:0000256" key="8">
    <source>
        <dbReference type="ARBA" id="ARBA00023136"/>
    </source>
</evidence>
<dbReference type="GO" id="GO:0007035">
    <property type="term" value="P:vacuolar acidification"/>
    <property type="evidence" value="ECO:0007669"/>
    <property type="project" value="TreeGrafter"/>
</dbReference>
<comment type="caution">
    <text evidence="11">The sequence shown here is derived from an EMBL/GenBank/DDBJ whole genome shotgun (WGS) entry which is preliminary data.</text>
</comment>
<keyword evidence="4 9" id="KW-0812">Transmembrane</keyword>
<dbReference type="GO" id="GO:0000220">
    <property type="term" value="C:vacuolar proton-transporting V-type ATPase, V0 domain"/>
    <property type="evidence" value="ECO:0007669"/>
    <property type="project" value="InterPro"/>
</dbReference>
<dbReference type="InterPro" id="IPR026028">
    <property type="entry name" value="V-type_ATPase_116kDa_su_euka"/>
</dbReference>
<proteinExistence type="inferred from homology"/>
<gene>
    <name evidence="11" type="ORF">NQ315_011610</name>
</gene>
<evidence type="ECO:0000256" key="10">
    <source>
        <dbReference type="SAM" id="MobiDB-lite"/>
    </source>
</evidence>
<keyword evidence="7 9" id="KW-0406">Ion transport</keyword>
<evidence type="ECO:0000256" key="7">
    <source>
        <dbReference type="ARBA" id="ARBA00023065"/>
    </source>
</evidence>
<evidence type="ECO:0000256" key="5">
    <source>
        <dbReference type="ARBA" id="ARBA00022781"/>
    </source>
</evidence>
<accession>A0AAV8VV95</accession>
<comment type="subcellular location">
    <subcellularLocation>
        <location evidence="1">Membrane</location>
        <topology evidence="1">Multi-pass membrane protein</topology>
    </subcellularLocation>
</comment>
<keyword evidence="3 9" id="KW-0813">Transport</keyword>
<comment type="function">
    <text evidence="9">Essential component of the vacuolar proton pump (V-ATPase), a multimeric enzyme that catalyzes the translocation of protons across the membranes. Required for assembly and activity of the V-ATPase.</text>
</comment>
<organism evidence="11 12">
    <name type="scientific">Exocentrus adspersus</name>
    <dbReference type="NCBI Taxonomy" id="1586481"/>
    <lineage>
        <taxon>Eukaryota</taxon>
        <taxon>Metazoa</taxon>
        <taxon>Ecdysozoa</taxon>
        <taxon>Arthropoda</taxon>
        <taxon>Hexapoda</taxon>
        <taxon>Insecta</taxon>
        <taxon>Pterygota</taxon>
        <taxon>Neoptera</taxon>
        <taxon>Endopterygota</taxon>
        <taxon>Coleoptera</taxon>
        <taxon>Polyphaga</taxon>
        <taxon>Cucujiformia</taxon>
        <taxon>Chrysomeloidea</taxon>
        <taxon>Cerambycidae</taxon>
        <taxon>Lamiinae</taxon>
        <taxon>Acanthocinini</taxon>
        <taxon>Exocentrus</taxon>
    </lineage>
</organism>
<comment type="similarity">
    <text evidence="2 9">Belongs to the V-ATPase 116 kDa subunit family.</text>
</comment>
<dbReference type="InterPro" id="IPR002490">
    <property type="entry name" value="V-ATPase_116kDa_su"/>
</dbReference>
<dbReference type="Pfam" id="PF01496">
    <property type="entry name" value="V_ATPase_I"/>
    <property type="match status" value="2"/>
</dbReference>
<keyword evidence="5 9" id="KW-0375">Hydrogen ion transport</keyword>
<dbReference type="EMBL" id="JANEYG010000028">
    <property type="protein sequence ID" value="KAJ8918153.1"/>
    <property type="molecule type" value="Genomic_DNA"/>
</dbReference>
<evidence type="ECO:0000256" key="4">
    <source>
        <dbReference type="ARBA" id="ARBA00022692"/>
    </source>
</evidence>
<dbReference type="AlphaFoldDB" id="A0AAV8VV95"/>
<evidence type="ECO:0000313" key="11">
    <source>
        <dbReference type="EMBL" id="KAJ8918153.1"/>
    </source>
</evidence>
<protein>
    <recommendedName>
        <fullName evidence="9">V-type proton ATPase subunit a</fullName>
    </recommendedName>
</protein>
<evidence type="ECO:0000256" key="1">
    <source>
        <dbReference type="ARBA" id="ARBA00004141"/>
    </source>
</evidence>
<feature type="region of interest" description="Disordered" evidence="10">
    <location>
        <begin position="662"/>
        <end position="682"/>
    </location>
</feature>
<feature type="transmembrane region" description="Helical" evidence="9">
    <location>
        <begin position="531"/>
        <end position="556"/>
    </location>
</feature>
<evidence type="ECO:0000256" key="3">
    <source>
        <dbReference type="ARBA" id="ARBA00022448"/>
    </source>
</evidence>
<evidence type="ECO:0000256" key="9">
    <source>
        <dbReference type="RuleBase" id="RU361189"/>
    </source>
</evidence>
<feature type="transmembrane region" description="Helical" evidence="9">
    <location>
        <begin position="608"/>
        <end position="631"/>
    </location>
</feature>
<name>A0AAV8VV95_9CUCU</name>